<keyword evidence="2" id="KW-0732">Signal</keyword>
<evidence type="ECO:0000313" key="4">
    <source>
        <dbReference type="EnsemblPlants" id="TraesCS5A02G433000.1.cds1"/>
    </source>
</evidence>
<accession>A0A3B6KR38</accession>
<sequence>MSSSSSVLLAAAVALTLLVSSASAQSGCTTALVGLYPCMNYISGNDTAPTKSCCSLFFFFATLFPGSLTKDMSFLLAAGGGSAPGAGSGSKTTPTAYLQGSGGSSLHGMAGLVLALSAAVIFVVSTV</sequence>
<keyword evidence="5" id="KW-1185">Reference proteome</keyword>
<dbReference type="EnsemblPlants" id="TraesCS5A02G433000.1">
    <property type="protein sequence ID" value="TraesCS5A02G433000.1.cds1"/>
    <property type="gene ID" value="TraesCS5A02G433000"/>
</dbReference>
<reference evidence="4" key="1">
    <citation type="submission" date="2018-08" db="EMBL/GenBank/DDBJ databases">
        <authorList>
            <person name="Rossello M."/>
        </authorList>
    </citation>
    <scope>NUCLEOTIDE SEQUENCE [LARGE SCALE GENOMIC DNA]</scope>
    <source>
        <strain evidence="4">cv. Chinese Spring</strain>
    </source>
</reference>
<dbReference type="Gramene" id="TraesCAD_scaffold_021578_01G000100.1">
    <property type="protein sequence ID" value="TraesCAD_scaffold_021578_01G000100.1"/>
    <property type="gene ID" value="TraesCAD_scaffold_021578_01G000100"/>
</dbReference>
<name>A0A3B6KR38_WHEAT</name>
<dbReference type="InterPro" id="IPR036312">
    <property type="entry name" value="Bifun_inhib/LTP/seed_sf"/>
</dbReference>
<organism evidence="4">
    <name type="scientific">Triticum aestivum</name>
    <name type="common">Wheat</name>
    <dbReference type="NCBI Taxonomy" id="4565"/>
    <lineage>
        <taxon>Eukaryota</taxon>
        <taxon>Viridiplantae</taxon>
        <taxon>Streptophyta</taxon>
        <taxon>Embryophyta</taxon>
        <taxon>Tracheophyta</taxon>
        <taxon>Spermatophyta</taxon>
        <taxon>Magnoliopsida</taxon>
        <taxon>Liliopsida</taxon>
        <taxon>Poales</taxon>
        <taxon>Poaceae</taxon>
        <taxon>BOP clade</taxon>
        <taxon>Pooideae</taxon>
        <taxon>Triticodae</taxon>
        <taxon>Triticeae</taxon>
        <taxon>Triticinae</taxon>
        <taxon>Triticum</taxon>
    </lineage>
</organism>
<feature type="domain" description="Bifunctional inhibitor/plant lipid transfer protein/seed storage helical" evidence="3">
    <location>
        <begin position="13"/>
        <end position="55"/>
    </location>
</feature>
<dbReference type="AlphaFoldDB" id="A0A3B6KR38"/>
<dbReference type="Gramene" id="TraesCLE_scaffold_008022_01G000100.1">
    <property type="protein sequence ID" value="TraesCLE_scaffold_008022_01G000100.1"/>
    <property type="gene ID" value="TraesCLE_scaffold_008022_01G000100"/>
</dbReference>
<dbReference type="Gramene" id="TraesWEE_scaffold_083535_01G000100.1">
    <property type="protein sequence ID" value="TraesWEE_scaffold_083535_01G000100.1"/>
    <property type="gene ID" value="TraesWEE_scaffold_083535_01G000100"/>
</dbReference>
<dbReference type="SUPFAM" id="SSF47699">
    <property type="entry name" value="Bifunctional inhibitor/lipid-transfer protein/seed storage 2S albumin"/>
    <property type="match status" value="1"/>
</dbReference>
<proteinExistence type="predicted"/>
<feature type="signal peptide" evidence="2">
    <location>
        <begin position="1"/>
        <end position="24"/>
    </location>
</feature>
<dbReference type="InterPro" id="IPR016140">
    <property type="entry name" value="Bifunc_inhib/LTP/seed_store"/>
</dbReference>
<reference evidence="4" key="2">
    <citation type="submission" date="2018-10" db="UniProtKB">
        <authorList>
            <consortium name="EnsemblPlants"/>
        </authorList>
    </citation>
    <scope>IDENTIFICATION</scope>
</reference>
<evidence type="ECO:0000259" key="3">
    <source>
        <dbReference type="Pfam" id="PF14368"/>
    </source>
</evidence>
<dbReference type="Proteomes" id="UP000019116">
    <property type="component" value="Chromosome 5A"/>
</dbReference>
<dbReference type="Pfam" id="PF14368">
    <property type="entry name" value="LTP_2"/>
    <property type="match status" value="1"/>
</dbReference>
<keyword evidence="1" id="KW-0812">Transmembrane</keyword>
<keyword evidence="1" id="KW-1133">Transmembrane helix</keyword>
<dbReference type="Gene3D" id="1.10.110.10">
    <property type="entry name" value="Plant lipid-transfer and hydrophobic proteins"/>
    <property type="match status" value="1"/>
</dbReference>
<evidence type="ECO:0000256" key="1">
    <source>
        <dbReference type="SAM" id="Phobius"/>
    </source>
</evidence>
<dbReference type="Gramene" id="TraesCS5A02G433000.1">
    <property type="protein sequence ID" value="TraesCS5A02G433000.1.cds1"/>
    <property type="gene ID" value="TraesCS5A02G433000"/>
</dbReference>
<dbReference type="CDD" id="cd00010">
    <property type="entry name" value="AAI_LTSS"/>
    <property type="match status" value="1"/>
</dbReference>
<feature type="transmembrane region" description="Helical" evidence="1">
    <location>
        <begin position="106"/>
        <end position="125"/>
    </location>
</feature>
<dbReference type="Gramene" id="TraesCS5A03G1022700.1">
    <property type="protein sequence ID" value="TraesCS5A03G1022700.1.CDS1"/>
    <property type="gene ID" value="TraesCS5A03G1022700"/>
</dbReference>
<protein>
    <recommendedName>
        <fullName evidence="3">Bifunctional inhibitor/plant lipid transfer protein/seed storage helical domain-containing protein</fullName>
    </recommendedName>
</protein>
<keyword evidence="1" id="KW-0472">Membrane</keyword>
<dbReference type="Gramene" id="TraesROB_scaffold_018270_01G000200.1">
    <property type="protein sequence ID" value="TraesROB_scaffold_018270_01G000200.1"/>
    <property type="gene ID" value="TraesROB_scaffold_018270_01G000200"/>
</dbReference>
<feature type="transmembrane region" description="Helical" evidence="1">
    <location>
        <begin position="48"/>
        <end position="68"/>
    </location>
</feature>
<evidence type="ECO:0000313" key="5">
    <source>
        <dbReference type="Proteomes" id="UP000019116"/>
    </source>
</evidence>
<dbReference type="OrthoDB" id="911994at2759"/>
<feature type="chain" id="PRO_5043176837" description="Bifunctional inhibitor/plant lipid transfer protein/seed storage helical domain-containing protein" evidence="2">
    <location>
        <begin position="25"/>
        <end position="127"/>
    </location>
</feature>
<evidence type="ECO:0000256" key="2">
    <source>
        <dbReference type="SAM" id="SignalP"/>
    </source>
</evidence>